<dbReference type="Proteomes" id="UP000694864">
    <property type="component" value="Chromosome 18"/>
</dbReference>
<dbReference type="PANTHER" id="PTHR10562">
    <property type="entry name" value="SMALL UBIQUITIN-RELATED MODIFIER"/>
    <property type="match status" value="1"/>
</dbReference>
<accession>A0ABM0X857</accession>
<dbReference type="InterPro" id="IPR029071">
    <property type="entry name" value="Ubiquitin-like_domsf"/>
</dbReference>
<evidence type="ECO:0000313" key="3">
    <source>
        <dbReference type="RefSeq" id="XP_010482131.1"/>
    </source>
</evidence>
<gene>
    <name evidence="3" type="primary">LOC104760852</name>
</gene>
<dbReference type="InterPro" id="IPR022617">
    <property type="entry name" value="Rad60/SUMO-like_dom"/>
</dbReference>
<evidence type="ECO:0000313" key="2">
    <source>
        <dbReference type="Proteomes" id="UP000694864"/>
    </source>
</evidence>
<proteinExistence type="predicted"/>
<evidence type="ECO:0000259" key="1">
    <source>
        <dbReference type="Pfam" id="PF11976"/>
    </source>
</evidence>
<name>A0ABM0X857_CAMSA</name>
<reference evidence="2" key="1">
    <citation type="journal article" date="2014" name="Nat. Commun.">
        <title>The emerging biofuel crop Camelina sativa retains a highly undifferentiated hexaploid genome structure.</title>
        <authorList>
            <person name="Kagale S."/>
            <person name="Koh C."/>
            <person name="Nixon J."/>
            <person name="Bollina V."/>
            <person name="Clarke W.E."/>
            <person name="Tuteja R."/>
            <person name="Spillane C."/>
            <person name="Robinson S.J."/>
            <person name="Links M.G."/>
            <person name="Clarke C."/>
            <person name="Higgins E.E."/>
            <person name="Huebert T."/>
            <person name="Sharpe A.G."/>
            <person name="Parkin I.A."/>
        </authorList>
    </citation>
    <scope>NUCLEOTIDE SEQUENCE [LARGE SCALE GENOMIC DNA]</scope>
    <source>
        <strain evidence="2">cv. DH55</strain>
    </source>
</reference>
<dbReference type="Pfam" id="PF11976">
    <property type="entry name" value="Rad60-SLD"/>
    <property type="match status" value="1"/>
</dbReference>
<dbReference type="SUPFAM" id="SSF54236">
    <property type="entry name" value="Ubiquitin-like"/>
    <property type="match status" value="1"/>
</dbReference>
<keyword evidence="2" id="KW-1185">Reference proteome</keyword>
<dbReference type="Gene3D" id="3.10.20.90">
    <property type="entry name" value="Phosphatidylinositol 3-kinase Catalytic Subunit, Chain A, domain 1"/>
    <property type="match status" value="1"/>
</dbReference>
<protein>
    <submittedName>
        <fullName evidence="3">Small ubiquitin-related modifier 1-like isoform X1</fullName>
    </submittedName>
</protein>
<organism evidence="2 3">
    <name type="scientific">Camelina sativa</name>
    <name type="common">False flax</name>
    <name type="synonym">Myagrum sativum</name>
    <dbReference type="NCBI Taxonomy" id="90675"/>
    <lineage>
        <taxon>Eukaryota</taxon>
        <taxon>Viridiplantae</taxon>
        <taxon>Streptophyta</taxon>
        <taxon>Embryophyta</taxon>
        <taxon>Tracheophyta</taxon>
        <taxon>Spermatophyta</taxon>
        <taxon>Magnoliopsida</taxon>
        <taxon>eudicotyledons</taxon>
        <taxon>Gunneridae</taxon>
        <taxon>Pentapetalae</taxon>
        <taxon>rosids</taxon>
        <taxon>malvids</taxon>
        <taxon>Brassicales</taxon>
        <taxon>Brassicaceae</taxon>
        <taxon>Camelineae</taxon>
        <taxon>Camelina</taxon>
    </lineage>
</organism>
<reference evidence="3" key="2">
    <citation type="submission" date="2025-08" db="UniProtKB">
        <authorList>
            <consortium name="RefSeq"/>
        </authorList>
    </citation>
    <scope>IDENTIFICATION</scope>
    <source>
        <tissue evidence="3">Leaf</tissue>
    </source>
</reference>
<dbReference type="RefSeq" id="XP_010482131.1">
    <property type="nucleotide sequence ID" value="XM_010483829.2"/>
</dbReference>
<sequence>MIDFLIGLDRYVGVPIPAPTDGNCSNNNEGGVPDHEENKIVLQVRFNCQDDSVRHFKMKRTMRFKKLMKSYCELQNLDFYNIVFFCYARRLNPEQTPDELDMEDGDEIEAFIGWPM</sequence>
<dbReference type="GeneID" id="104760852"/>
<feature type="domain" description="Rad60/SUMO-like" evidence="1">
    <location>
        <begin position="45"/>
        <end position="112"/>
    </location>
</feature>